<protein>
    <submittedName>
        <fullName evidence="1">Uncharacterized protein</fullName>
    </submittedName>
</protein>
<reference evidence="1" key="1">
    <citation type="journal article" date="2023" name="G3 (Bethesda)">
        <title>Whole genome assemblies of Zophobas morio and Tenebrio molitor.</title>
        <authorList>
            <person name="Kaur S."/>
            <person name="Stinson S.A."/>
            <person name="diCenzo G.C."/>
        </authorList>
    </citation>
    <scope>NUCLEOTIDE SEQUENCE</scope>
    <source>
        <strain evidence="1">QUZm001</strain>
    </source>
</reference>
<accession>A0AA38IMB4</accession>
<proteinExistence type="predicted"/>
<gene>
    <name evidence="1" type="ORF">Zmor_011219</name>
</gene>
<sequence length="195" mass="21687">MDKPFKGTIAISRESNSSVDAYLNESFLAKYKTQPEKISSEIKIKNLDESFEISDQCIPSTSGEAKDNVGVLDFAIDDDSNKDTANVISQKEVEENILSTRFALKNQHEAKILEGNRIVDLQYVLDQISSFPHCELFSCSMKEVKVVKEIRKGFISEIILECRLCQIQHKVKTSGNDGNLNVNGASVLGTLRPGL</sequence>
<evidence type="ECO:0000313" key="2">
    <source>
        <dbReference type="Proteomes" id="UP001168821"/>
    </source>
</evidence>
<keyword evidence="2" id="KW-1185">Reference proteome</keyword>
<dbReference type="Proteomes" id="UP001168821">
    <property type="component" value="Unassembled WGS sequence"/>
</dbReference>
<dbReference type="AlphaFoldDB" id="A0AA38IMB4"/>
<dbReference type="EMBL" id="JALNTZ010000003">
    <property type="protein sequence ID" value="KAJ3659535.1"/>
    <property type="molecule type" value="Genomic_DNA"/>
</dbReference>
<evidence type="ECO:0000313" key="1">
    <source>
        <dbReference type="EMBL" id="KAJ3659535.1"/>
    </source>
</evidence>
<comment type="caution">
    <text evidence="1">The sequence shown here is derived from an EMBL/GenBank/DDBJ whole genome shotgun (WGS) entry which is preliminary data.</text>
</comment>
<name>A0AA38IMB4_9CUCU</name>
<organism evidence="1 2">
    <name type="scientific">Zophobas morio</name>
    <dbReference type="NCBI Taxonomy" id="2755281"/>
    <lineage>
        <taxon>Eukaryota</taxon>
        <taxon>Metazoa</taxon>
        <taxon>Ecdysozoa</taxon>
        <taxon>Arthropoda</taxon>
        <taxon>Hexapoda</taxon>
        <taxon>Insecta</taxon>
        <taxon>Pterygota</taxon>
        <taxon>Neoptera</taxon>
        <taxon>Endopterygota</taxon>
        <taxon>Coleoptera</taxon>
        <taxon>Polyphaga</taxon>
        <taxon>Cucujiformia</taxon>
        <taxon>Tenebrionidae</taxon>
        <taxon>Zophobas</taxon>
    </lineage>
</organism>